<dbReference type="Pfam" id="PF19030">
    <property type="entry name" value="TSP1_ADAMTS"/>
    <property type="match status" value="2"/>
</dbReference>
<dbReference type="SUPFAM" id="SSF82895">
    <property type="entry name" value="TSP-1 type 1 repeat"/>
    <property type="match status" value="2"/>
</dbReference>
<keyword evidence="2" id="KW-0964">Secreted</keyword>
<dbReference type="InterPro" id="IPR024079">
    <property type="entry name" value="MetalloPept_cat_dom_sf"/>
</dbReference>
<feature type="binding site" evidence="13">
    <location>
        <position position="391"/>
    </location>
    <ligand>
        <name>Zn(2+)</name>
        <dbReference type="ChEBI" id="CHEBI:29105"/>
        <note>catalytic</note>
    </ligand>
</feature>
<keyword evidence="5 13" id="KW-0479">Metal-binding</keyword>
<dbReference type="SMART" id="SM00608">
    <property type="entry name" value="ACR"/>
    <property type="match status" value="1"/>
</dbReference>
<dbReference type="EMBL" id="JAIZAY010000020">
    <property type="protein sequence ID" value="KAJ8023038.1"/>
    <property type="molecule type" value="Genomic_DNA"/>
</dbReference>
<evidence type="ECO:0000256" key="12">
    <source>
        <dbReference type="ARBA" id="ARBA00023180"/>
    </source>
</evidence>
<feature type="signal peptide" evidence="14">
    <location>
        <begin position="1"/>
        <end position="20"/>
    </location>
</feature>
<keyword evidence="3" id="KW-0272">Extracellular matrix</keyword>
<dbReference type="InterPro" id="IPR000884">
    <property type="entry name" value="TSP1_rpt"/>
</dbReference>
<keyword evidence="18" id="KW-1185">Reference proteome</keyword>
<keyword evidence="8" id="KW-0378">Hydrolase</keyword>
<evidence type="ECO:0000256" key="14">
    <source>
        <dbReference type="SAM" id="SignalP"/>
    </source>
</evidence>
<evidence type="ECO:0000313" key="18">
    <source>
        <dbReference type="Proteomes" id="UP001152320"/>
    </source>
</evidence>
<dbReference type="Pfam" id="PF17771">
    <property type="entry name" value="ADAMTS_CR_2"/>
    <property type="match status" value="1"/>
</dbReference>
<protein>
    <submittedName>
        <fullName evidence="17">A disintegrin and metalloproteinase with thrombospondin motifs 2</fullName>
    </submittedName>
</protein>
<evidence type="ECO:0000256" key="1">
    <source>
        <dbReference type="ARBA" id="ARBA00004498"/>
    </source>
</evidence>
<feature type="binding site" evidence="13">
    <location>
        <position position="381"/>
    </location>
    <ligand>
        <name>Zn(2+)</name>
        <dbReference type="ChEBI" id="CHEBI:29105"/>
        <note>catalytic</note>
    </ligand>
</feature>
<sequence length="711" mass="79399">MKTLLISTFILQLFLQQIIAASLSKASSSKHENLVSKLSNYRLVRPYRSTPDGEFLSFDLSASGEEVVNRRRRRSADNADEVDFSTNYHFVVDSVDGDELLLNVDKMTDLFAPNFVIEKFTEEGDIVMETPSTDCFYQGQVGNVKESTVAISSCVGLSGVISVGDEEYVIEPVDPDEPFSVTNKTYGGTHIIYRTTDHEDHENVEDLFKTIDLTNDEEFLGYTDDSDLRVKRASRLLPTDQVHYVKTMLVADASLQEFHGTATTMYMATMMNLVNKIYAHHSLGLNIKIVITRIELLNNRKSRNIISSDPQQSLRNANDWAVSQNTVDEDDPDHFDMSLFLTKSNFGASGYANVGEMCRPSLSAALVLDRQGLRTSFVAAHEIAHLLGVEHDNEDRACRDDADSSAVMAAFVTSNFHNYYWSTCSRAQIYRKLRSGNLDCLEDPPAMSNEEATYPGVYSTLDEQCRFNYGPTATACPREDLDPCETLYCQTDADDVPCKSISRTTRPMEGTPCGENKWCIQGVCRLRQNSQATDNIYEWHAGDWSPCSLTCGGVGVKSRTVTCREVQYDKSGRLAVVSDPVGNNLCHPDLKPAKKTECLSRACSADWVTGPWSECSVTCGSGKRTRSVTCDTPQNTDLEYRCLSSKPEKSKSCQMEECPDTGVCKPAAGAVCKAKFYQRFCRMPGYQQQCCYTCEEQEARIASWKGKRNKN</sequence>
<keyword evidence="12" id="KW-0325">Glycoprotein</keyword>
<reference evidence="17" key="1">
    <citation type="submission" date="2021-10" db="EMBL/GenBank/DDBJ databases">
        <title>Tropical sea cucumber genome reveals ecological adaptation and Cuvierian tubules defense mechanism.</title>
        <authorList>
            <person name="Chen T."/>
        </authorList>
    </citation>
    <scope>NUCLEOTIDE SEQUENCE</scope>
    <source>
        <strain evidence="17">Nanhai2018</strain>
        <tissue evidence="17">Muscle</tissue>
    </source>
</reference>
<dbReference type="InterPro" id="IPR002870">
    <property type="entry name" value="Peptidase_M12B_N"/>
</dbReference>
<evidence type="ECO:0000256" key="11">
    <source>
        <dbReference type="ARBA" id="ARBA00023157"/>
    </source>
</evidence>
<keyword evidence="11" id="KW-1015">Disulfide bond</keyword>
<evidence type="ECO:0000256" key="4">
    <source>
        <dbReference type="ARBA" id="ARBA00022670"/>
    </source>
</evidence>
<evidence type="ECO:0000256" key="2">
    <source>
        <dbReference type="ARBA" id="ARBA00022525"/>
    </source>
</evidence>
<dbReference type="AlphaFoldDB" id="A0A9Q0YI86"/>
<evidence type="ECO:0000256" key="10">
    <source>
        <dbReference type="ARBA" id="ARBA00023049"/>
    </source>
</evidence>
<dbReference type="Gene3D" id="3.40.1620.60">
    <property type="match status" value="1"/>
</dbReference>
<dbReference type="Proteomes" id="UP001152320">
    <property type="component" value="Chromosome 20"/>
</dbReference>
<evidence type="ECO:0000256" key="6">
    <source>
        <dbReference type="ARBA" id="ARBA00022729"/>
    </source>
</evidence>
<dbReference type="Gene3D" id="3.40.390.10">
    <property type="entry name" value="Collagenase (Catalytic Domain)"/>
    <property type="match status" value="1"/>
</dbReference>
<dbReference type="PROSITE" id="PS50092">
    <property type="entry name" value="TSP1"/>
    <property type="match status" value="2"/>
</dbReference>
<dbReference type="InterPro" id="IPR050439">
    <property type="entry name" value="ADAMTS_ADAMTS-like"/>
</dbReference>
<dbReference type="GO" id="GO:0006508">
    <property type="term" value="P:proteolysis"/>
    <property type="evidence" value="ECO:0007669"/>
    <property type="project" value="UniProtKB-KW"/>
</dbReference>
<feature type="domain" description="PLAC" evidence="16">
    <location>
        <begin position="654"/>
        <end position="698"/>
    </location>
</feature>
<evidence type="ECO:0000256" key="7">
    <source>
        <dbReference type="ARBA" id="ARBA00022737"/>
    </source>
</evidence>
<evidence type="ECO:0000259" key="16">
    <source>
        <dbReference type="PROSITE" id="PS50900"/>
    </source>
</evidence>
<organism evidence="17 18">
    <name type="scientific">Holothuria leucospilota</name>
    <name type="common">Black long sea cucumber</name>
    <name type="synonym">Mertensiothuria leucospilota</name>
    <dbReference type="NCBI Taxonomy" id="206669"/>
    <lineage>
        <taxon>Eukaryota</taxon>
        <taxon>Metazoa</taxon>
        <taxon>Echinodermata</taxon>
        <taxon>Eleutherozoa</taxon>
        <taxon>Echinozoa</taxon>
        <taxon>Holothuroidea</taxon>
        <taxon>Aspidochirotacea</taxon>
        <taxon>Aspidochirotida</taxon>
        <taxon>Holothuriidae</taxon>
        <taxon>Holothuria</taxon>
    </lineage>
</organism>
<dbReference type="InterPro" id="IPR001590">
    <property type="entry name" value="Peptidase_M12B"/>
</dbReference>
<dbReference type="Pfam" id="PF01562">
    <property type="entry name" value="Pep_M12B_propep"/>
    <property type="match status" value="1"/>
</dbReference>
<dbReference type="GO" id="GO:0046872">
    <property type="term" value="F:metal ion binding"/>
    <property type="evidence" value="ECO:0007669"/>
    <property type="project" value="UniProtKB-KW"/>
</dbReference>
<dbReference type="SUPFAM" id="SSF55486">
    <property type="entry name" value="Metalloproteases ('zincins'), catalytic domain"/>
    <property type="match status" value="1"/>
</dbReference>
<gene>
    <name evidence="17" type="ORF">HOLleu_38109</name>
</gene>
<dbReference type="InterPro" id="IPR006586">
    <property type="entry name" value="ADAM_Cys-rich"/>
</dbReference>
<keyword evidence="4" id="KW-0645">Protease</keyword>
<comment type="caution">
    <text evidence="17">The sequence shown here is derived from an EMBL/GenBank/DDBJ whole genome shotgun (WGS) entry which is preliminary data.</text>
</comment>
<dbReference type="SMART" id="SM00209">
    <property type="entry name" value="TSP1"/>
    <property type="match status" value="2"/>
</dbReference>
<keyword evidence="9 13" id="KW-0862">Zinc</keyword>
<name>A0A9Q0YI86_HOLLE</name>
<evidence type="ECO:0000256" key="3">
    <source>
        <dbReference type="ARBA" id="ARBA00022530"/>
    </source>
</evidence>
<dbReference type="Gene3D" id="2.20.100.10">
    <property type="entry name" value="Thrombospondin type-1 (TSP1) repeat"/>
    <property type="match status" value="2"/>
</dbReference>
<feature type="binding site" evidence="13">
    <location>
        <position position="385"/>
    </location>
    <ligand>
        <name>Zn(2+)</name>
        <dbReference type="ChEBI" id="CHEBI:29105"/>
        <note>catalytic</note>
    </ligand>
</feature>
<dbReference type="PANTHER" id="PTHR13723">
    <property type="entry name" value="ADAMTS A DISINTEGRIN AND METALLOPROTEASE WITH THROMBOSPONDIN MOTIFS PROTEASE"/>
    <property type="match status" value="1"/>
</dbReference>
<dbReference type="PROSITE" id="PS50215">
    <property type="entry name" value="ADAM_MEPRO"/>
    <property type="match status" value="1"/>
</dbReference>
<evidence type="ECO:0000259" key="15">
    <source>
        <dbReference type="PROSITE" id="PS50215"/>
    </source>
</evidence>
<feature type="domain" description="Peptidase M12B" evidence="15">
    <location>
        <begin position="243"/>
        <end position="445"/>
    </location>
</feature>
<dbReference type="InterPro" id="IPR036383">
    <property type="entry name" value="TSP1_rpt_sf"/>
</dbReference>
<dbReference type="InterPro" id="IPR041645">
    <property type="entry name" value="ADAMTS_CR_2"/>
</dbReference>
<evidence type="ECO:0000256" key="13">
    <source>
        <dbReference type="PROSITE-ProRule" id="PRU00276"/>
    </source>
</evidence>
<evidence type="ECO:0000256" key="5">
    <source>
        <dbReference type="ARBA" id="ARBA00022723"/>
    </source>
</evidence>
<comment type="caution">
    <text evidence="13">Lacks conserved residue(s) required for the propagation of feature annotation.</text>
</comment>
<dbReference type="Pfam" id="PF01421">
    <property type="entry name" value="Reprolysin"/>
    <property type="match status" value="1"/>
</dbReference>
<dbReference type="GO" id="GO:0004222">
    <property type="term" value="F:metalloendopeptidase activity"/>
    <property type="evidence" value="ECO:0007669"/>
    <property type="project" value="InterPro"/>
</dbReference>
<evidence type="ECO:0000256" key="8">
    <source>
        <dbReference type="ARBA" id="ARBA00022801"/>
    </source>
</evidence>
<feature type="chain" id="PRO_5040175112" evidence="14">
    <location>
        <begin position="21"/>
        <end position="711"/>
    </location>
</feature>
<evidence type="ECO:0000256" key="9">
    <source>
        <dbReference type="ARBA" id="ARBA00022833"/>
    </source>
</evidence>
<keyword evidence="6 14" id="KW-0732">Signal</keyword>
<comment type="subcellular location">
    <subcellularLocation>
        <location evidence="1">Secreted</location>
        <location evidence="1">Extracellular space</location>
        <location evidence="1">Extracellular matrix</location>
    </subcellularLocation>
</comment>
<evidence type="ECO:0000313" key="17">
    <source>
        <dbReference type="EMBL" id="KAJ8023038.1"/>
    </source>
</evidence>
<dbReference type="InterPro" id="IPR010909">
    <property type="entry name" value="PLAC"/>
</dbReference>
<feature type="active site" evidence="13">
    <location>
        <position position="382"/>
    </location>
</feature>
<proteinExistence type="predicted"/>
<dbReference type="OrthoDB" id="5855429at2759"/>
<keyword evidence="10" id="KW-0482">Metalloprotease</keyword>
<dbReference type="PANTHER" id="PTHR13723:SF281">
    <property type="entry name" value="PAPILIN"/>
    <property type="match status" value="1"/>
</dbReference>
<dbReference type="PROSITE" id="PS50900">
    <property type="entry name" value="PLAC"/>
    <property type="match status" value="1"/>
</dbReference>
<keyword evidence="7" id="KW-0677">Repeat</keyword>
<accession>A0A9Q0YI86</accession>